<dbReference type="InParanoid" id="K4AJB0"/>
<dbReference type="InterPro" id="IPR050796">
    <property type="entry name" value="SCF_F-box_component"/>
</dbReference>
<dbReference type="InterPro" id="IPR036047">
    <property type="entry name" value="F-box-like_dom_sf"/>
</dbReference>
<accession>K4AJB0</accession>
<dbReference type="HOGENOM" id="CLU_011979_3_0_1"/>
<proteinExistence type="predicted"/>
<dbReference type="PANTHER" id="PTHR31672">
    <property type="entry name" value="BNACNNG10540D PROTEIN"/>
    <property type="match status" value="1"/>
</dbReference>
<dbReference type="EnsemblPlants" id="KQK88596">
    <property type="protein sequence ID" value="KQK88596"/>
    <property type="gene ID" value="SETIT_038975mg"/>
</dbReference>
<dbReference type="NCBIfam" id="TIGR01640">
    <property type="entry name" value="F_box_assoc_1"/>
    <property type="match status" value="2"/>
</dbReference>
<evidence type="ECO:0000313" key="3">
    <source>
        <dbReference type="Proteomes" id="UP000004995"/>
    </source>
</evidence>
<dbReference type="OMA" id="TNTIEIW"/>
<feature type="domain" description="F-box" evidence="1">
    <location>
        <begin position="29"/>
        <end position="73"/>
    </location>
</feature>
<dbReference type="Gene3D" id="1.20.1280.50">
    <property type="match status" value="1"/>
</dbReference>
<dbReference type="Pfam" id="PF07734">
    <property type="entry name" value="FBA_1"/>
    <property type="match status" value="1"/>
</dbReference>
<organism evidence="2 3">
    <name type="scientific">Setaria italica</name>
    <name type="common">Foxtail millet</name>
    <name type="synonym">Panicum italicum</name>
    <dbReference type="NCBI Taxonomy" id="4555"/>
    <lineage>
        <taxon>Eukaryota</taxon>
        <taxon>Viridiplantae</taxon>
        <taxon>Streptophyta</taxon>
        <taxon>Embryophyta</taxon>
        <taxon>Tracheophyta</taxon>
        <taxon>Spermatophyta</taxon>
        <taxon>Magnoliopsida</taxon>
        <taxon>Liliopsida</taxon>
        <taxon>Poales</taxon>
        <taxon>Poaceae</taxon>
        <taxon>PACMAD clade</taxon>
        <taxon>Panicoideae</taxon>
        <taxon>Panicodae</taxon>
        <taxon>Paniceae</taxon>
        <taxon>Cenchrinae</taxon>
        <taxon>Setaria</taxon>
    </lineage>
</organism>
<keyword evidence="3" id="KW-1185">Reference proteome</keyword>
<evidence type="ECO:0000313" key="2">
    <source>
        <dbReference type="EnsemblPlants" id="KQK88596"/>
    </source>
</evidence>
<dbReference type="Pfam" id="PF08268">
    <property type="entry name" value="FBA_3"/>
    <property type="match status" value="1"/>
</dbReference>
<dbReference type="SMART" id="SM00256">
    <property type="entry name" value="FBOX"/>
    <property type="match status" value="2"/>
</dbReference>
<evidence type="ECO:0000259" key="1">
    <source>
        <dbReference type="PROSITE" id="PS50181"/>
    </source>
</evidence>
<dbReference type="Pfam" id="PF00646">
    <property type="entry name" value="F-box"/>
    <property type="match status" value="1"/>
</dbReference>
<dbReference type="eggNOG" id="ENOG502S2YF">
    <property type="taxonomic scope" value="Eukaryota"/>
</dbReference>
<dbReference type="EMBL" id="AGNK02005554">
    <property type="status" value="NOT_ANNOTATED_CDS"/>
    <property type="molecule type" value="Genomic_DNA"/>
</dbReference>
<dbReference type="SUPFAM" id="SSF81383">
    <property type="entry name" value="F-box domain"/>
    <property type="match status" value="2"/>
</dbReference>
<dbReference type="PANTHER" id="PTHR31672:SF13">
    <property type="entry name" value="F-BOX PROTEIN CPR30-LIKE"/>
    <property type="match status" value="1"/>
</dbReference>
<protein>
    <recommendedName>
        <fullName evidence="1">F-box domain-containing protein</fullName>
    </recommendedName>
</protein>
<dbReference type="AlphaFoldDB" id="K4AJB0"/>
<dbReference type="CDD" id="cd22157">
    <property type="entry name" value="F-box_AtFBW1-like"/>
    <property type="match status" value="1"/>
</dbReference>
<reference evidence="2" key="2">
    <citation type="submission" date="2018-08" db="UniProtKB">
        <authorList>
            <consortium name="EnsemblPlants"/>
        </authorList>
    </citation>
    <scope>IDENTIFICATION</scope>
    <source>
        <strain evidence="2">Yugu1</strain>
    </source>
</reference>
<name>K4AJB0_SETIT</name>
<dbReference type="InterPro" id="IPR001810">
    <property type="entry name" value="F-box_dom"/>
</dbReference>
<dbReference type="PROSITE" id="PS50181">
    <property type="entry name" value="FBOX"/>
    <property type="match status" value="1"/>
</dbReference>
<dbReference type="InterPro" id="IPR013187">
    <property type="entry name" value="F-box-assoc_dom_typ3"/>
</dbReference>
<dbReference type="Proteomes" id="UP000004995">
    <property type="component" value="Unassembled WGS sequence"/>
</dbReference>
<reference evidence="3" key="1">
    <citation type="journal article" date="2012" name="Nat. Biotechnol.">
        <title>Reference genome sequence of the model plant Setaria.</title>
        <authorList>
            <person name="Bennetzen J.L."/>
            <person name="Schmutz J."/>
            <person name="Wang H."/>
            <person name="Percifield R."/>
            <person name="Hawkins J."/>
            <person name="Pontaroli A.C."/>
            <person name="Estep M."/>
            <person name="Feng L."/>
            <person name="Vaughn J.N."/>
            <person name="Grimwood J."/>
            <person name="Jenkins J."/>
            <person name="Barry K."/>
            <person name="Lindquist E."/>
            <person name="Hellsten U."/>
            <person name="Deshpande S."/>
            <person name="Wang X."/>
            <person name="Wu X."/>
            <person name="Mitros T."/>
            <person name="Triplett J."/>
            <person name="Yang X."/>
            <person name="Ye C.Y."/>
            <person name="Mauro-Herrera M."/>
            <person name="Wang L."/>
            <person name="Li P."/>
            <person name="Sharma M."/>
            <person name="Sharma R."/>
            <person name="Ronald P.C."/>
            <person name="Panaud O."/>
            <person name="Kellogg E.A."/>
            <person name="Brutnell T.P."/>
            <person name="Doust A.N."/>
            <person name="Tuskan G.A."/>
            <person name="Rokhsar D."/>
            <person name="Devos K.M."/>
        </authorList>
    </citation>
    <scope>NUCLEOTIDE SEQUENCE [LARGE SCALE GENOMIC DNA]</scope>
    <source>
        <strain evidence="3">cv. Yugu1</strain>
    </source>
</reference>
<dbReference type="InterPro" id="IPR017451">
    <property type="entry name" value="F-box-assoc_interact_dom"/>
</dbReference>
<sequence>KTYTRTFTMDAADISKRIKVEGASGGCPLPEEIVEDILSRLPARSLCRFRCVSRSFDAVISSRAFQDTHYQRNSGDRRLFVRPPGVQEPFYAWHPCTGAGGPAETIMSPRRLPQGSTFPVSKSCRGLVLLKNTEHCTHHVWNPSTGEILTLPDKEPLRARCLFVSYGLCYCPATQRHKVVRLYNGPWGSIFDGYGAKPATICEVFTLNESAYWRPAATEPPPCHPRENYRQLGVFCDGNLHFLDQCGGITVFNVEDETFGTLDPPPVLQRWSNFQLTELGGSLCIYSIVEEQWRSYRECKHIVDVWLLKDYTAAAKWERLCCIDCGDAPEQVERQVMLKSSWIAPLDMYYDGSNQRKIVFGTEHCNVFIVDPNNGTTKLAFTLAIGGRGRRPSMGFFEESLARVGTLSENTAFASPWMRAWSEVLSRLPALADDVWSLNQVCRGWRAIIKSEHFVAAHLRRANPSGKSLQMVFFSDAGMPYAFEPVGKYIDSPGIMPPLVDSRCTIICSKPCHGLNLLSLAYSDFVCNPATRYFKALPPDDDIRHYAAMFTGRLGLGYEQESSRHVLVRLAYTEKNLTTRDYKMVCHMKYLEDIIWDEVDPPPRPIANMLPAHVNGKLYWMVETELGQSSSGLEMIELDVSKRKFEVLKGPPCGRDSGEHMSINELEEMVCVICSNRTVGIIRIWAMEDTGMWSAKYDIQLERFSPEYSPETTMPLAVDPKDGRILLSTGRTLGYYNPKTAELETIYHLGKHTEGMKFVPALFQESLVNPCHYSV</sequence>
<dbReference type="Gramene" id="KQK88596">
    <property type="protein sequence ID" value="KQK88596"/>
    <property type="gene ID" value="SETIT_038975mg"/>
</dbReference>
<dbReference type="InterPro" id="IPR006527">
    <property type="entry name" value="F-box-assoc_dom_typ1"/>
</dbReference>